<reference evidence="12 13" key="1">
    <citation type="journal article" date="2018" name="New Phytol.">
        <title>Phylogenomics of Endogonaceae and evolution of mycorrhizas within Mucoromycota.</title>
        <authorList>
            <person name="Chang Y."/>
            <person name="Desiro A."/>
            <person name="Na H."/>
            <person name="Sandor L."/>
            <person name="Lipzen A."/>
            <person name="Clum A."/>
            <person name="Barry K."/>
            <person name="Grigoriev I.V."/>
            <person name="Martin F.M."/>
            <person name="Stajich J.E."/>
            <person name="Smith M.E."/>
            <person name="Bonito G."/>
            <person name="Spatafora J.W."/>
        </authorList>
    </citation>
    <scope>NUCLEOTIDE SEQUENCE [LARGE SCALE GENOMIC DNA]</scope>
    <source>
        <strain evidence="12 13">GMNB39</strain>
    </source>
</reference>
<feature type="region of interest" description="Disordered" evidence="10">
    <location>
        <begin position="90"/>
        <end position="125"/>
    </location>
</feature>
<gene>
    <name evidence="9" type="primary">MDM12</name>
    <name evidence="12" type="ORF">BC936DRAFT_138740</name>
</gene>
<feature type="domain" description="SMP-LTD" evidence="11">
    <location>
        <begin position="23"/>
        <end position="382"/>
    </location>
</feature>
<dbReference type="GO" id="GO:0008289">
    <property type="term" value="F:lipid binding"/>
    <property type="evidence" value="ECO:0007669"/>
    <property type="project" value="UniProtKB-KW"/>
</dbReference>
<evidence type="ECO:0000313" key="12">
    <source>
        <dbReference type="EMBL" id="RUP27345.1"/>
    </source>
</evidence>
<protein>
    <recommendedName>
        <fullName evidence="9">Mitochondrial distribution and morphology protein 12</fullName>
    </recommendedName>
    <alternativeName>
        <fullName evidence="9">Mitochondrial inheritance component MDM12</fullName>
    </alternativeName>
</protein>
<evidence type="ECO:0000313" key="13">
    <source>
        <dbReference type="Proteomes" id="UP000268093"/>
    </source>
</evidence>
<dbReference type="OrthoDB" id="3356905at2759"/>
<keyword evidence="8 9" id="KW-0472">Membrane</keyword>
<dbReference type="GO" id="GO:0032865">
    <property type="term" value="C:ERMES complex"/>
    <property type="evidence" value="ECO:0007669"/>
    <property type="project" value="UniProtKB-UniRule"/>
</dbReference>
<comment type="function">
    <text evidence="9">Component of the ERMES/MDM complex, which serves as a molecular tether to connect the endoplasmic reticulum (ER) and mitochondria. Components of this complex are involved in the control of mitochondrial shape and protein biogenesis, and function in nonvesicular lipid trafficking between the ER and mitochondria. MDM12 is required for the interaction of the ER-resident membrane protein MMM1 and the outer mitochondrial membrane-resident beta-barrel protein MDM10. The MDM12-MMM1 subcomplex functions in the major beta-barrel assembly pathway that is responsible for biogenesis of all mitochondrial outer membrane beta-barrel proteins, and acts in a late step after the SAM complex. The MDM10-MDM12-MMM1 subcomplex further acts in the TOM40-specific pathway after the action of the MDM12-MMM1 complex. Essential for establishing and maintaining the structure of mitochondria and maintenance of mtDNA nucleoids.</text>
</comment>
<dbReference type="PROSITE" id="PS51847">
    <property type="entry name" value="SMP"/>
    <property type="match status" value="1"/>
</dbReference>
<sequence>MRWLDQILYRNASPKPTLGHGAMSFDIDWAKLDKSVARQVQDILNDNFRRATKPSYIGELRITELDWGTVRPNSPNSGLNVEITSIGDPFPEFYLPDSDDEPEDDEPVRPTPSRSASNINSRNAVSTSMLEENLYPGGTGTPDPPFYPLGPLPSEFNTSSHITATTPPHFHPLNFNALHRSPLVAPQHPFSFPATMGMHSSQSYFPTHLTPSFSSSSFVSHTGSIASSSDIDSLSLSSSPAPLATPQPPGADPIASDVQFQIALTYKGDMRMSIETELRMNYPSVVFMALPIQLTVTAFEFDATAVISYLNERRRINFCFLEPKEEGVTSILRDVHIESVVGDKQKQVLKNVGKIERFVVDQLRKMIDEDLVFPSYHSIELDG</sequence>
<accession>A0A433BLX2</accession>
<evidence type="ECO:0000256" key="10">
    <source>
        <dbReference type="SAM" id="MobiDB-lite"/>
    </source>
</evidence>
<dbReference type="GO" id="GO:0045040">
    <property type="term" value="P:protein insertion into mitochondrial outer membrane"/>
    <property type="evidence" value="ECO:0007669"/>
    <property type="project" value="UniProtKB-UniRule"/>
</dbReference>
<keyword evidence="13" id="KW-1185">Reference proteome</keyword>
<keyword evidence="2" id="KW-0813">Transport</keyword>
<evidence type="ECO:0000256" key="2">
    <source>
        <dbReference type="ARBA" id="ARBA00022448"/>
    </source>
</evidence>
<evidence type="ECO:0000256" key="6">
    <source>
        <dbReference type="ARBA" id="ARBA00023121"/>
    </source>
</evidence>
<keyword evidence="6" id="KW-0446">Lipid-binding</keyword>
<keyword evidence="3 9" id="KW-1000">Mitochondrion outer membrane</keyword>
<dbReference type="InterPro" id="IPR031468">
    <property type="entry name" value="SMP_LBD"/>
</dbReference>
<dbReference type="Pfam" id="PF26544">
    <property type="entry name" value="Mdm12"/>
    <property type="match status" value="2"/>
</dbReference>
<dbReference type="HAMAP" id="MF_03104">
    <property type="entry name" value="Mdm12"/>
    <property type="match status" value="1"/>
</dbReference>
<dbReference type="Proteomes" id="UP000268093">
    <property type="component" value="Unassembled WGS sequence"/>
</dbReference>
<dbReference type="GO" id="GO:1990456">
    <property type="term" value="P:mitochondrion-endoplasmic reticulum membrane tethering"/>
    <property type="evidence" value="ECO:0007669"/>
    <property type="project" value="TreeGrafter"/>
</dbReference>
<comment type="similarity">
    <text evidence="9">Belongs to the MDM12 family.</text>
</comment>
<dbReference type="PANTHER" id="PTHR28204">
    <property type="entry name" value="MITOCHONDRIAL DISTRIBUTION AND MORPHOLOGY PROTEIN 12"/>
    <property type="match status" value="1"/>
</dbReference>
<evidence type="ECO:0000256" key="9">
    <source>
        <dbReference type="HAMAP-Rule" id="MF_03104"/>
    </source>
</evidence>
<name>A0A433BLX2_9FUNG</name>
<evidence type="ECO:0000259" key="11">
    <source>
        <dbReference type="PROSITE" id="PS51847"/>
    </source>
</evidence>
<evidence type="ECO:0000256" key="8">
    <source>
        <dbReference type="ARBA" id="ARBA00023136"/>
    </source>
</evidence>
<comment type="subunit">
    <text evidence="9">Component of the ER-mitochondria encounter structure (ERMES) or MDM complex, composed of MMM1, MDM10, MDM12 and MDM34. A MMM1 homodimer associates with one molecule of MDM12 on each side in a pairwise head-to-tail manner, and the SMP-LTD domains of MMM1 and MDM12 generate a continuous hydrophobic tunnel for phospholipid trafficking.</text>
</comment>
<evidence type="ECO:0000256" key="5">
    <source>
        <dbReference type="ARBA" id="ARBA00023055"/>
    </source>
</evidence>
<keyword evidence="4 9" id="KW-0256">Endoplasmic reticulum</keyword>
<evidence type="ECO:0000256" key="1">
    <source>
        <dbReference type="ARBA" id="ARBA00004370"/>
    </source>
</evidence>
<feature type="compositionally biased region" description="Acidic residues" evidence="10">
    <location>
        <begin position="97"/>
        <end position="106"/>
    </location>
</feature>
<keyword evidence="5" id="KW-0445">Lipid transport</keyword>
<organism evidence="12 13">
    <name type="scientific">Jimgerdemannia flammicorona</name>
    <dbReference type="NCBI Taxonomy" id="994334"/>
    <lineage>
        <taxon>Eukaryota</taxon>
        <taxon>Fungi</taxon>
        <taxon>Fungi incertae sedis</taxon>
        <taxon>Mucoromycota</taxon>
        <taxon>Mucoromycotina</taxon>
        <taxon>Endogonomycetes</taxon>
        <taxon>Endogonales</taxon>
        <taxon>Endogonaceae</taxon>
        <taxon>Jimgerdemannia</taxon>
    </lineage>
</organism>
<comment type="caution">
    <text evidence="12">The sequence shown here is derived from an EMBL/GenBank/DDBJ whole genome shotgun (WGS) entry which is preliminary data.</text>
</comment>
<dbReference type="InterPro" id="IPR027532">
    <property type="entry name" value="Mdm12"/>
</dbReference>
<comment type="subcellular location">
    <subcellularLocation>
        <location evidence="1">Membrane</location>
    </subcellularLocation>
    <subcellularLocation>
        <location evidence="9">Mitochondrion outer membrane</location>
        <topology evidence="9">Peripheral membrane protein</topology>
        <orientation evidence="9">Cytoplasmic side</orientation>
    </subcellularLocation>
    <subcellularLocation>
        <location evidence="9">Endoplasmic reticulum membrane</location>
        <topology evidence="9">Peripheral membrane protein</topology>
        <orientation evidence="9">Cytoplasmic side</orientation>
    </subcellularLocation>
    <text evidence="9">The ERMES/MDM complex localizes to a few discrete foci (around 10 per single cell), that represent mitochondria-endoplasmic reticulum junctions. These foci are often found next to mtDNA nucleoids.</text>
</comment>
<proteinExistence type="inferred from homology"/>
<evidence type="ECO:0000256" key="3">
    <source>
        <dbReference type="ARBA" id="ARBA00022787"/>
    </source>
</evidence>
<evidence type="ECO:0000256" key="4">
    <source>
        <dbReference type="ARBA" id="ARBA00022824"/>
    </source>
</evidence>
<dbReference type="AlphaFoldDB" id="A0A433BLX2"/>
<dbReference type="CDD" id="cd21672">
    <property type="entry name" value="SMP_Mdm12"/>
    <property type="match status" value="1"/>
</dbReference>
<evidence type="ECO:0000256" key="7">
    <source>
        <dbReference type="ARBA" id="ARBA00023128"/>
    </source>
</evidence>
<dbReference type="GO" id="GO:0005789">
    <property type="term" value="C:endoplasmic reticulum membrane"/>
    <property type="evidence" value="ECO:0007669"/>
    <property type="project" value="UniProtKB-SubCell"/>
</dbReference>
<dbReference type="GO" id="GO:0015914">
    <property type="term" value="P:phospholipid transport"/>
    <property type="evidence" value="ECO:0007669"/>
    <property type="project" value="TreeGrafter"/>
</dbReference>
<dbReference type="EMBL" id="RBNI01013663">
    <property type="protein sequence ID" value="RUP27345.1"/>
    <property type="molecule type" value="Genomic_DNA"/>
</dbReference>
<keyword evidence="7 9" id="KW-0496">Mitochondrion</keyword>
<feature type="compositionally biased region" description="Low complexity" evidence="10">
    <location>
        <begin position="113"/>
        <end position="125"/>
    </location>
</feature>
<dbReference type="PANTHER" id="PTHR28204:SF1">
    <property type="entry name" value="MITOCHONDRIAL DISTRIBUTION AND MORPHOLOGY PROTEIN 12"/>
    <property type="match status" value="1"/>
</dbReference>